<evidence type="ECO:0000256" key="1">
    <source>
        <dbReference type="SAM" id="MobiDB-lite"/>
    </source>
</evidence>
<feature type="region of interest" description="Disordered" evidence="1">
    <location>
        <begin position="1"/>
        <end position="28"/>
    </location>
</feature>
<name>A0A0A9BK44_ARUDO</name>
<sequence>MSGHPRASTTASNSAASRTSKPRSSRPLLATTLASTHSRFAFSAATSAS</sequence>
<protein>
    <submittedName>
        <fullName evidence="2">Uncharacterized protein</fullName>
    </submittedName>
</protein>
<dbReference type="EMBL" id="GBRH01234144">
    <property type="protein sequence ID" value="JAD63751.1"/>
    <property type="molecule type" value="Transcribed_RNA"/>
</dbReference>
<organism evidence="2">
    <name type="scientific">Arundo donax</name>
    <name type="common">Giant reed</name>
    <name type="synonym">Donax arundinaceus</name>
    <dbReference type="NCBI Taxonomy" id="35708"/>
    <lineage>
        <taxon>Eukaryota</taxon>
        <taxon>Viridiplantae</taxon>
        <taxon>Streptophyta</taxon>
        <taxon>Embryophyta</taxon>
        <taxon>Tracheophyta</taxon>
        <taxon>Spermatophyta</taxon>
        <taxon>Magnoliopsida</taxon>
        <taxon>Liliopsida</taxon>
        <taxon>Poales</taxon>
        <taxon>Poaceae</taxon>
        <taxon>PACMAD clade</taxon>
        <taxon>Arundinoideae</taxon>
        <taxon>Arundineae</taxon>
        <taxon>Arundo</taxon>
    </lineage>
</organism>
<reference evidence="2" key="2">
    <citation type="journal article" date="2015" name="Data Brief">
        <title>Shoot transcriptome of the giant reed, Arundo donax.</title>
        <authorList>
            <person name="Barrero R.A."/>
            <person name="Guerrero F.D."/>
            <person name="Moolhuijzen P."/>
            <person name="Goolsby J.A."/>
            <person name="Tidwell J."/>
            <person name="Bellgard S.E."/>
            <person name="Bellgard M.I."/>
        </authorList>
    </citation>
    <scope>NUCLEOTIDE SEQUENCE</scope>
    <source>
        <tissue evidence="2">Shoot tissue taken approximately 20 cm above the soil surface</tissue>
    </source>
</reference>
<feature type="compositionally biased region" description="Low complexity" evidence="1">
    <location>
        <begin position="1"/>
        <end position="19"/>
    </location>
</feature>
<evidence type="ECO:0000313" key="2">
    <source>
        <dbReference type="EMBL" id="JAD63751.1"/>
    </source>
</evidence>
<dbReference type="AlphaFoldDB" id="A0A0A9BK44"/>
<proteinExistence type="predicted"/>
<reference evidence="2" key="1">
    <citation type="submission" date="2014-09" db="EMBL/GenBank/DDBJ databases">
        <authorList>
            <person name="Magalhaes I.L.F."/>
            <person name="Oliveira U."/>
            <person name="Santos F.R."/>
            <person name="Vidigal T.H.D.A."/>
            <person name="Brescovit A.D."/>
            <person name="Santos A.J."/>
        </authorList>
    </citation>
    <scope>NUCLEOTIDE SEQUENCE</scope>
    <source>
        <tissue evidence="2">Shoot tissue taken approximately 20 cm above the soil surface</tissue>
    </source>
</reference>
<accession>A0A0A9BK44</accession>